<dbReference type="PIRSF" id="PIRSF035170">
    <property type="entry name" value="HD_phosphohydro"/>
    <property type="match status" value="1"/>
</dbReference>
<accession>A0A1I8MUR6</accession>
<dbReference type="OrthoDB" id="330671at2759"/>
<dbReference type="PANTHER" id="PTHR21174">
    <property type="match status" value="1"/>
</dbReference>
<dbReference type="eggNOG" id="ENOG502RZFA">
    <property type="taxonomic scope" value="Eukaryota"/>
</dbReference>
<keyword evidence="2" id="KW-1185">Reference proteome</keyword>
<dbReference type="PANTHER" id="PTHR21174:SF0">
    <property type="entry name" value="HD PHOSPHOHYDROLASE FAMILY PROTEIN-RELATED"/>
    <property type="match status" value="1"/>
</dbReference>
<dbReference type="VEuPathDB" id="VectorBase:MDOA008630"/>
<proteinExistence type="predicted"/>
<reference evidence="1" key="1">
    <citation type="submission" date="2020-05" db="UniProtKB">
        <authorList>
            <consortium name="EnsemblMetazoa"/>
        </authorList>
    </citation>
    <scope>IDENTIFICATION</scope>
    <source>
        <strain evidence="1">Aabys</strain>
    </source>
</reference>
<dbReference type="KEGG" id="mde:101901165"/>
<dbReference type="GeneID" id="101901165"/>
<sequence length="209" mass="24615">MTTCDLYDVWSKACNHYDLPEASILSWYERIRSKLSEADSKRVYHNWSFMLAHKWPELEHAKPHIVLAAFFQYYEFDLQKNCVQENCEIFREFCRDAMVEDDDMKQIVCRLLGEQSSEPITSDIDEDMAILQDLDLLILASSPDVYKNYAELSRQEWLNAGKSNYEDLRRKTLNALLALDIYQTPEFNTKYAKAARSNIEQELKELENC</sequence>
<dbReference type="Proteomes" id="UP001652621">
    <property type="component" value="Unplaced"/>
</dbReference>
<organism evidence="1">
    <name type="scientific">Musca domestica</name>
    <name type="common">House fly</name>
    <dbReference type="NCBI Taxonomy" id="7370"/>
    <lineage>
        <taxon>Eukaryota</taxon>
        <taxon>Metazoa</taxon>
        <taxon>Ecdysozoa</taxon>
        <taxon>Arthropoda</taxon>
        <taxon>Hexapoda</taxon>
        <taxon>Insecta</taxon>
        <taxon>Pterygota</taxon>
        <taxon>Neoptera</taxon>
        <taxon>Endopterygota</taxon>
        <taxon>Diptera</taxon>
        <taxon>Brachycera</taxon>
        <taxon>Muscomorpha</taxon>
        <taxon>Muscoidea</taxon>
        <taxon>Muscidae</taxon>
        <taxon>Musca</taxon>
    </lineage>
</organism>
<dbReference type="RefSeq" id="XP_005175171.1">
    <property type="nucleotide sequence ID" value="XM_005175114.3"/>
</dbReference>
<dbReference type="InterPro" id="IPR009218">
    <property type="entry name" value="HD_phosphohydro"/>
</dbReference>
<gene>
    <name evidence="1" type="primary">101901165</name>
    <name evidence="3" type="synonym">LOC101901165</name>
</gene>
<evidence type="ECO:0000313" key="3">
    <source>
        <dbReference type="RefSeq" id="XP_005175171.1"/>
    </source>
</evidence>
<evidence type="ECO:0000313" key="2">
    <source>
        <dbReference type="Proteomes" id="UP001652621"/>
    </source>
</evidence>
<dbReference type="AlphaFoldDB" id="A0A1I8MUR6"/>
<dbReference type="EnsemblMetazoa" id="MDOA008630-RA">
    <property type="protein sequence ID" value="MDOA008630-PA"/>
    <property type="gene ID" value="MDOA008630"/>
</dbReference>
<protein>
    <submittedName>
        <fullName evidence="3">Uncharacterized protein LOC101901165</fullName>
    </submittedName>
</protein>
<reference evidence="3" key="2">
    <citation type="submission" date="2025-04" db="UniProtKB">
        <authorList>
            <consortium name="RefSeq"/>
        </authorList>
    </citation>
    <scope>IDENTIFICATION</scope>
    <source>
        <strain evidence="3">Aabys</strain>
    </source>
</reference>
<evidence type="ECO:0000313" key="1">
    <source>
        <dbReference type="EnsemblMetazoa" id="MDOA008630-PA"/>
    </source>
</evidence>
<name>A0A1I8MUR6_MUSDO</name>
<dbReference type="VEuPathDB" id="VectorBase:MDOMA2_014421"/>